<dbReference type="InterPro" id="IPR017850">
    <property type="entry name" value="Alkaline_phosphatase_core_sf"/>
</dbReference>
<protein>
    <submittedName>
        <fullName evidence="5">Arylsulfatase</fullName>
        <ecNumber evidence="5">3.1.6.1</ecNumber>
    </submittedName>
</protein>
<dbReference type="Gene3D" id="3.30.1120.10">
    <property type="match status" value="1"/>
</dbReference>
<dbReference type="SUPFAM" id="SSF53649">
    <property type="entry name" value="Alkaline phosphatase-like"/>
    <property type="match status" value="1"/>
</dbReference>
<feature type="chain" id="PRO_5022844108" evidence="3">
    <location>
        <begin position="25"/>
        <end position="635"/>
    </location>
</feature>
<comment type="similarity">
    <text evidence="1">Belongs to the sulfatase family.</text>
</comment>
<dbReference type="EMBL" id="VRLW01000001">
    <property type="protein sequence ID" value="KAA1259122.1"/>
    <property type="molecule type" value="Genomic_DNA"/>
</dbReference>
<proteinExistence type="inferred from homology"/>
<keyword evidence="6" id="KW-1185">Reference proteome</keyword>
<evidence type="ECO:0000256" key="3">
    <source>
        <dbReference type="SAM" id="SignalP"/>
    </source>
</evidence>
<feature type="signal peptide" evidence="3">
    <location>
        <begin position="1"/>
        <end position="24"/>
    </location>
</feature>
<evidence type="ECO:0000256" key="1">
    <source>
        <dbReference type="ARBA" id="ARBA00008779"/>
    </source>
</evidence>
<dbReference type="InterPro" id="IPR000917">
    <property type="entry name" value="Sulfatase_N"/>
</dbReference>
<organism evidence="5 6">
    <name type="scientific">Rubripirellula obstinata</name>
    <dbReference type="NCBI Taxonomy" id="406547"/>
    <lineage>
        <taxon>Bacteria</taxon>
        <taxon>Pseudomonadati</taxon>
        <taxon>Planctomycetota</taxon>
        <taxon>Planctomycetia</taxon>
        <taxon>Pirellulales</taxon>
        <taxon>Pirellulaceae</taxon>
        <taxon>Rubripirellula</taxon>
    </lineage>
</organism>
<dbReference type="RefSeq" id="WP_068261968.1">
    <property type="nucleotide sequence ID" value="NZ_LWSK01000031.1"/>
</dbReference>
<dbReference type="OrthoDB" id="223277at2"/>
<dbReference type="GO" id="GO:0004065">
    <property type="term" value="F:arylsulfatase activity"/>
    <property type="evidence" value="ECO:0007669"/>
    <property type="project" value="UniProtKB-EC"/>
</dbReference>
<evidence type="ECO:0000256" key="2">
    <source>
        <dbReference type="ARBA" id="ARBA00022801"/>
    </source>
</evidence>
<evidence type="ECO:0000313" key="6">
    <source>
        <dbReference type="Proteomes" id="UP000322699"/>
    </source>
</evidence>
<dbReference type="Gene3D" id="3.40.720.10">
    <property type="entry name" value="Alkaline Phosphatase, subunit A"/>
    <property type="match status" value="1"/>
</dbReference>
<feature type="domain" description="Sulfatase N-terminal" evidence="4">
    <location>
        <begin position="32"/>
        <end position="398"/>
    </location>
</feature>
<keyword evidence="3" id="KW-0732">Signal</keyword>
<name>A0A5B1CG09_9BACT</name>
<reference evidence="5 6" key="1">
    <citation type="submission" date="2019-08" db="EMBL/GenBank/DDBJ databases">
        <title>Deep-cultivation of Planctomycetes and their phenomic and genomic characterization uncovers novel biology.</title>
        <authorList>
            <person name="Wiegand S."/>
            <person name="Jogler M."/>
            <person name="Boedeker C."/>
            <person name="Pinto D."/>
            <person name="Vollmers J."/>
            <person name="Rivas-Marin E."/>
            <person name="Kohn T."/>
            <person name="Peeters S.H."/>
            <person name="Heuer A."/>
            <person name="Rast P."/>
            <person name="Oberbeckmann S."/>
            <person name="Bunk B."/>
            <person name="Jeske O."/>
            <person name="Meyerdierks A."/>
            <person name="Storesund J.E."/>
            <person name="Kallscheuer N."/>
            <person name="Luecker S."/>
            <person name="Lage O.M."/>
            <person name="Pohl T."/>
            <person name="Merkel B.J."/>
            <person name="Hornburger P."/>
            <person name="Mueller R.-W."/>
            <person name="Bruemmer F."/>
            <person name="Labrenz M."/>
            <person name="Spormann A.M."/>
            <person name="Op Den Camp H."/>
            <person name="Overmann J."/>
            <person name="Amann R."/>
            <person name="Jetten M.S.M."/>
            <person name="Mascher T."/>
            <person name="Medema M.H."/>
            <person name="Devos D.P."/>
            <person name="Kaster A.-K."/>
            <person name="Ovreas L."/>
            <person name="Rohde M."/>
            <person name="Galperin M.Y."/>
            <person name="Jogler C."/>
        </authorList>
    </citation>
    <scope>NUCLEOTIDE SEQUENCE [LARGE SCALE GENOMIC DNA]</scope>
    <source>
        <strain evidence="5 6">LF1</strain>
    </source>
</reference>
<dbReference type="Pfam" id="PF00884">
    <property type="entry name" value="Sulfatase"/>
    <property type="match status" value="1"/>
</dbReference>
<evidence type="ECO:0000313" key="5">
    <source>
        <dbReference type="EMBL" id="KAA1259122.1"/>
    </source>
</evidence>
<evidence type="ECO:0000259" key="4">
    <source>
        <dbReference type="Pfam" id="PF00884"/>
    </source>
</evidence>
<sequence length="635" mass="71350" precursor="true">MTIRLIRPSIVLAAFIFASSFVSAAKPSVARPNVIVLMADDLGYSDLGCYGGEIETPSIDALAEQGVRFSHFRATPMCVTSRIALLSGMPFHRAGGNAYSHSVPLPALLQDAGYRTLMTGKWHAGTPDPRSPELFHRSFGFLSGMSDCFIGADDWFEGDKPFNDFDPGFYSTDAFADKSIEFMKESAEMDQPFFMYVAFNAPHHPCQAPKPLVEQYQARYEQGYSKIRQARYQRQIEMGLIEPTCELAEVKQDARHWNELTLHRQKVEASRMAAYAAAVDGVDQAVGRIMDFTKQSGLDDNTLVVFLSDNGGDYNNGGINQDEKQIAWAPHGNPSSSNGWASVKATPFKYYKHSCHEGGIAAPMIVRWPAEVQRESGTIVRSPASITDFYPTIMELSGAEYPESFNDHQVRSLTGTSLIPLLKNDGSRKAKPDFQNYDFSRAWVEDEWKVVSLYDGPWELFNLKDDRSERHNLASEEPQRLKELSDRWIKEAVYAGVPNASAARLSHQHGWGWHRLKMVCPHLVSLTPENSSELGSTKTFIKLTFNKPIDFTATEGKSLRLYSVSDEKNPIWQASPDTNHSSQGTMELSFDDVPELDPDQAYYFLWDAGWIKVGNRPVGRLNDGAFWWRFRTPVQ</sequence>
<dbReference type="EC" id="3.1.6.1" evidence="5"/>
<dbReference type="InterPro" id="IPR050738">
    <property type="entry name" value="Sulfatase"/>
</dbReference>
<dbReference type="AlphaFoldDB" id="A0A5B1CG09"/>
<gene>
    <name evidence="5" type="primary">atsA_5</name>
    <name evidence="5" type="ORF">LF1_16500</name>
</gene>
<dbReference type="PANTHER" id="PTHR42693:SF53">
    <property type="entry name" value="ENDO-4-O-SULFATASE"/>
    <property type="match status" value="1"/>
</dbReference>
<comment type="caution">
    <text evidence="5">The sequence shown here is derived from an EMBL/GenBank/DDBJ whole genome shotgun (WGS) entry which is preliminary data.</text>
</comment>
<dbReference type="Proteomes" id="UP000322699">
    <property type="component" value="Unassembled WGS sequence"/>
</dbReference>
<keyword evidence="2 5" id="KW-0378">Hydrolase</keyword>
<dbReference type="PANTHER" id="PTHR42693">
    <property type="entry name" value="ARYLSULFATASE FAMILY MEMBER"/>
    <property type="match status" value="1"/>
</dbReference>
<dbReference type="CDD" id="cd16025">
    <property type="entry name" value="PAS_like"/>
    <property type="match status" value="1"/>
</dbReference>
<accession>A0A5B1CG09</accession>